<evidence type="ECO:0000313" key="2">
    <source>
        <dbReference type="EMBL" id="KKK59079.1"/>
    </source>
</evidence>
<dbReference type="AlphaFoldDB" id="A0A0F8YYF0"/>
<proteinExistence type="predicted"/>
<dbReference type="InterPro" id="IPR006935">
    <property type="entry name" value="Helicase/UvrB_N"/>
</dbReference>
<dbReference type="Pfam" id="PF04851">
    <property type="entry name" value="ResIII"/>
    <property type="match status" value="1"/>
</dbReference>
<dbReference type="GO" id="GO:0003677">
    <property type="term" value="F:DNA binding"/>
    <property type="evidence" value="ECO:0007669"/>
    <property type="project" value="InterPro"/>
</dbReference>
<dbReference type="Gene3D" id="3.40.50.300">
    <property type="entry name" value="P-loop containing nucleotide triphosphate hydrolases"/>
    <property type="match status" value="1"/>
</dbReference>
<reference evidence="2" key="1">
    <citation type="journal article" date="2015" name="Nature">
        <title>Complex archaea that bridge the gap between prokaryotes and eukaryotes.</title>
        <authorList>
            <person name="Spang A."/>
            <person name="Saw J.H."/>
            <person name="Jorgensen S.L."/>
            <person name="Zaremba-Niedzwiedzka K."/>
            <person name="Martijn J."/>
            <person name="Lind A.E."/>
            <person name="van Eijk R."/>
            <person name="Schleper C."/>
            <person name="Guy L."/>
            <person name="Ettema T.J."/>
        </authorList>
    </citation>
    <scope>NUCLEOTIDE SEQUENCE</scope>
</reference>
<dbReference type="InterPro" id="IPR027417">
    <property type="entry name" value="P-loop_NTPase"/>
</dbReference>
<evidence type="ECO:0000259" key="1">
    <source>
        <dbReference type="Pfam" id="PF04851"/>
    </source>
</evidence>
<organism evidence="2">
    <name type="scientific">marine sediment metagenome</name>
    <dbReference type="NCBI Taxonomy" id="412755"/>
    <lineage>
        <taxon>unclassified sequences</taxon>
        <taxon>metagenomes</taxon>
        <taxon>ecological metagenomes</taxon>
    </lineage>
</organism>
<comment type="caution">
    <text evidence="2">The sequence shown here is derived from an EMBL/GenBank/DDBJ whole genome shotgun (WGS) entry which is preliminary data.</text>
</comment>
<name>A0A0F8YYF0_9ZZZZ</name>
<sequence>MTEYIFWADDWLYYGEEFKDIITMNLRPYQSEAIEAVLESFEESTSSLVVMPTGTG</sequence>
<accession>A0A0F8YYF0</accession>
<dbReference type="GO" id="GO:0005524">
    <property type="term" value="F:ATP binding"/>
    <property type="evidence" value="ECO:0007669"/>
    <property type="project" value="InterPro"/>
</dbReference>
<protein>
    <recommendedName>
        <fullName evidence="1">Helicase/UvrB N-terminal domain-containing protein</fullName>
    </recommendedName>
</protein>
<dbReference type="GO" id="GO:0016787">
    <property type="term" value="F:hydrolase activity"/>
    <property type="evidence" value="ECO:0007669"/>
    <property type="project" value="InterPro"/>
</dbReference>
<feature type="non-terminal residue" evidence="2">
    <location>
        <position position="56"/>
    </location>
</feature>
<feature type="domain" description="Helicase/UvrB N-terminal" evidence="1">
    <location>
        <begin position="24"/>
        <end position="56"/>
    </location>
</feature>
<dbReference type="EMBL" id="LAZR01063654">
    <property type="protein sequence ID" value="KKK59079.1"/>
    <property type="molecule type" value="Genomic_DNA"/>
</dbReference>
<dbReference type="SUPFAM" id="SSF52540">
    <property type="entry name" value="P-loop containing nucleoside triphosphate hydrolases"/>
    <property type="match status" value="1"/>
</dbReference>
<gene>
    <name evidence="2" type="ORF">LCGC14_3037960</name>
</gene>